<evidence type="ECO:0000256" key="7">
    <source>
        <dbReference type="SAM" id="MobiDB-lite"/>
    </source>
</evidence>
<dbReference type="GO" id="GO:0006879">
    <property type="term" value="P:intracellular iron ion homeostasis"/>
    <property type="evidence" value="ECO:0007669"/>
    <property type="project" value="TreeGrafter"/>
</dbReference>
<feature type="transmembrane region" description="Helical" evidence="8">
    <location>
        <begin position="369"/>
        <end position="389"/>
    </location>
</feature>
<keyword evidence="2" id="KW-0813">Transport</keyword>
<gene>
    <name evidence="10" type="ORF">QBC37DRAFT_403984</name>
</gene>
<dbReference type="Pfam" id="PF01794">
    <property type="entry name" value="Ferric_reduct"/>
    <property type="match status" value="1"/>
</dbReference>
<dbReference type="GO" id="GO:0000293">
    <property type="term" value="F:ferric-chelate reductase activity"/>
    <property type="evidence" value="ECO:0007669"/>
    <property type="project" value="TreeGrafter"/>
</dbReference>
<dbReference type="InterPro" id="IPR051410">
    <property type="entry name" value="Ferric/Cupric_Reductase"/>
</dbReference>
<sequence length="702" mass="77155">MKLYLDTVRGARMLFSARRICARCGTIRLVMVVVLGSHGSDNSLCHVKAGQSRTAGSTIPRHVIRLPARVPAQRHCRIQTCKRFNLNSNGYEGLFPVGVILLANNVHHGVPHIYSRRGCERSELAKAWRTTNVGPPKENRHVQSHSVPHPNITPHHPGNIAQPTLHRCPSPPSSQVNNQHRKSQVLLLQKPTPHAAPACQSYTQTIHLGDRKPPAKGITLYLVVIGLLTLLLTLLKPETRTPHIHSLADKPSLIYIFQRTGTYAFALFPVVILFSTRNNLLLLLGQKLPIILNNSFSHSTYLILHRWIGLLVALLAVIHSVLALPLYIDSDEPVIIHFPFWIWGSIAAVALSALVLLGSAYFRRRFYEPFLLGHILLSIVVLVGCWYHVQDLRLSGIAPCAGWLLAAVGICGLDRLVRTVCVMMNGVHKARVTEFGNNGEYVRVDIPLDSNGTAWGRRGLLARPGVHVYAQFPSLDGWKRPWQNHPFSVVPSSLLEGTGGESGSSSPTDERFVSINGPDGDAEKGLEVRVAELHVKTSTTDTGSGLTLLVKRSKGVTRHFKACGNLLTLLDGPYPNNSTTAVLSCERLLLIGGGIDITAVLPWIAHHSNVKLAWSMKESARCIVEQVEPALGRVAEKDVRIGRRLDLEKLLADEMELGWSRVGVVVSGPVGLCDYVRVAVASAGRKTQGETVFELEVDAYSW</sequence>
<dbReference type="GO" id="GO:0006826">
    <property type="term" value="P:iron ion transport"/>
    <property type="evidence" value="ECO:0007669"/>
    <property type="project" value="TreeGrafter"/>
</dbReference>
<evidence type="ECO:0000256" key="6">
    <source>
        <dbReference type="ARBA" id="ARBA00023136"/>
    </source>
</evidence>
<feature type="transmembrane region" description="Helical" evidence="8">
    <location>
        <begin position="340"/>
        <end position="362"/>
    </location>
</feature>
<feature type="transmembrane region" description="Helical" evidence="8">
    <location>
        <begin position="255"/>
        <end position="274"/>
    </location>
</feature>
<dbReference type="PANTHER" id="PTHR32361:SF9">
    <property type="entry name" value="FERRIC REDUCTASE TRANSMEMBRANE COMPONENT 3-RELATED"/>
    <property type="match status" value="1"/>
</dbReference>
<feature type="domain" description="Ferric oxidoreductase" evidence="9">
    <location>
        <begin position="260"/>
        <end position="385"/>
    </location>
</feature>
<comment type="subcellular location">
    <subcellularLocation>
        <location evidence="1">Membrane</location>
        <topology evidence="1">Multi-pass membrane protein</topology>
    </subcellularLocation>
</comment>
<feature type="transmembrane region" description="Helical" evidence="8">
    <location>
        <begin position="307"/>
        <end position="328"/>
    </location>
</feature>
<accession>A0AAN6XZV8</accession>
<reference evidence="10" key="2">
    <citation type="submission" date="2023-05" db="EMBL/GenBank/DDBJ databases">
        <authorList>
            <consortium name="Lawrence Berkeley National Laboratory"/>
            <person name="Steindorff A."/>
            <person name="Hensen N."/>
            <person name="Bonometti L."/>
            <person name="Westerberg I."/>
            <person name="Brannstrom I.O."/>
            <person name="Guillou S."/>
            <person name="Cros-Aarteil S."/>
            <person name="Calhoun S."/>
            <person name="Haridas S."/>
            <person name="Kuo A."/>
            <person name="Mondo S."/>
            <person name="Pangilinan J."/>
            <person name="Riley R."/>
            <person name="Labutti K."/>
            <person name="Andreopoulos B."/>
            <person name="Lipzen A."/>
            <person name="Chen C."/>
            <person name="Yanf M."/>
            <person name="Daum C."/>
            <person name="Ng V."/>
            <person name="Clum A."/>
            <person name="Ohm R."/>
            <person name="Martin F."/>
            <person name="Silar P."/>
            <person name="Natvig D."/>
            <person name="Lalanne C."/>
            <person name="Gautier V."/>
            <person name="Ament-Velasquez S.L."/>
            <person name="Kruys A."/>
            <person name="Hutchinson M.I."/>
            <person name="Powell A.J."/>
            <person name="Barry K."/>
            <person name="Miller A.N."/>
            <person name="Grigoriev I.V."/>
            <person name="Debuchy R."/>
            <person name="Gladieux P."/>
            <person name="Thoren M.H."/>
            <person name="Johannesson H."/>
        </authorList>
    </citation>
    <scope>NUCLEOTIDE SEQUENCE</scope>
    <source>
        <strain evidence="10">PSN293</strain>
    </source>
</reference>
<dbReference type="PANTHER" id="PTHR32361">
    <property type="entry name" value="FERRIC/CUPRIC REDUCTASE TRANSMEMBRANE COMPONENT"/>
    <property type="match status" value="1"/>
</dbReference>
<dbReference type="EMBL" id="MU858193">
    <property type="protein sequence ID" value="KAK4209804.1"/>
    <property type="molecule type" value="Genomic_DNA"/>
</dbReference>
<evidence type="ECO:0000256" key="4">
    <source>
        <dbReference type="ARBA" id="ARBA00022989"/>
    </source>
</evidence>
<comment type="caution">
    <text evidence="10">The sequence shown here is derived from an EMBL/GenBank/DDBJ whole genome shotgun (WGS) entry which is preliminary data.</text>
</comment>
<feature type="region of interest" description="Disordered" evidence="7">
    <location>
        <begin position="493"/>
        <end position="512"/>
    </location>
</feature>
<dbReference type="CDD" id="cd06186">
    <property type="entry name" value="NOX_Duox_like_FAD_NADP"/>
    <property type="match status" value="1"/>
</dbReference>
<evidence type="ECO:0000256" key="5">
    <source>
        <dbReference type="ARBA" id="ARBA00023065"/>
    </source>
</evidence>
<evidence type="ECO:0000256" key="8">
    <source>
        <dbReference type="SAM" id="Phobius"/>
    </source>
</evidence>
<dbReference type="InterPro" id="IPR013130">
    <property type="entry name" value="Fe3_Rdtase_TM_dom"/>
</dbReference>
<dbReference type="GO" id="GO:0015677">
    <property type="term" value="P:copper ion import"/>
    <property type="evidence" value="ECO:0007669"/>
    <property type="project" value="TreeGrafter"/>
</dbReference>
<keyword evidence="4 8" id="KW-1133">Transmembrane helix</keyword>
<evidence type="ECO:0000313" key="11">
    <source>
        <dbReference type="Proteomes" id="UP001301769"/>
    </source>
</evidence>
<reference evidence="10" key="1">
    <citation type="journal article" date="2023" name="Mol. Phylogenet. Evol.">
        <title>Genome-scale phylogeny and comparative genomics of the fungal order Sordariales.</title>
        <authorList>
            <person name="Hensen N."/>
            <person name="Bonometti L."/>
            <person name="Westerberg I."/>
            <person name="Brannstrom I.O."/>
            <person name="Guillou S."/>
            <person name="Cros-Aarteil S."/>
            <person name="Calhoun S."/>
            <person name="Haridas S."/>
            <person name="Kuo A."/>
            <person name="Mondo S."/>
            <person name="Pangilinan J."/>
            <person name="Riley R."/>
            <person name="LaButti K."/>
            <person name="Andreopoulos B."/>
            <person name="Lipzen A."/>
            <person name="Chen C."/>
            <person name="Yan M."/>
            <person name="Daum C."/>
            <person name="Ng V."/>
            <person name="Clum A."/>
            <person name="Steindorff A."/>
            <person name="Ohm R.A."/>
            <person name="Martin F."/>
            <person name="Silar P."/>
            <person name="Natvig D.O."/>
            <person name="Lalanne C."/>
            <person name="Gautier V."/>
            <person name="Ament-Velasquez S.L."/>
            <person name="Kruys A."/>
            <person name="Hutchinson M.I."/>
            <person name="Powell A.J."/>
            <person name="Barry K."/>
            <person name="Miller A.N."/>
            <person name="Grigoriev I.V."/>
            <person name="Debuchy R."/>
            <person name="Gladieux P."/>
            <person name="Hiltunen Thoren M."/>
            <person name="Johannesson H."/>
        </authorList>
    </citation>
    <scope>NUCLEOTIDE SEQUENCE</scope>
    <source>
        <strain evidence="10">PSN293</strain>
    </source>
</reference>
<dbReference type="Proteomes" id="UP001301769">
    <property type="component" value="Unassembled WGS sequence"/>
</dbReference>
<organism evidence="10 11">
    <name type="scientific">Rhypophila decipiens</name>
    <dbReference type="NCBI Taxonomy" id="261697"/>
    <lineage>
        <taxon>Eukaryota</taxon>
        <taxon>Fungi</taxon>
        <taxon>Dikarya</taxon>
        <taxon>Ascomycota</taxon>
        <taxon>Pezizomycotina</taxon>
        <taxon>Sordariomycetes</taxon>
        <taxon>Sordariomycetidae</taxon>
        <taxon>Sordariales</taxon>
        <taxon>Naviculisporaceae</taxon>
        <taxon>Rhypophila</taxon>
    </lineage>
</organism>
<proteinExistence type="predicted"/>
<keyword evidence="5" id="KW-0406">Ion transport</keyword>
<keyword evidence="3 8" id="KW-0812">Transmembrane</keyword>
<feature type="region of interest" description="Disordered" evidence="7">
    <location>
        <begin position="160"/>
        <end position="179"/>
    </location>
</feature>
<protein>
    <recommendedName>
        <fullName evidence="9">Ferric oxidoreductase domain-containing protein</fullName>
    </recommendedName>
</protein>
<evidence type="ECO:0000259" key="9">
    <source>
        <dbReference type="Pfam" id="PF01794"/>
    </source>
</evidence>
<keyword evidence="6 8" id="KW-0472">Membrane</keyword>
<feature type="transmembrane region" description="Helical" evidence="8">
    <location>
        <begin position="218"/>
        <end position="235"/>
    </location>
</feature>
<dbReference type="GO" id="GO:0005886">
    <property type="term" value="C:plasma membrane"/>
    <property type="evidence" value="ECO:0007669"/>
    <property type="project" value="TreeGrafter"/>
</dbReference>
<evidence type="ECO:0000256" key="1">
    <source>
        <dbReference type="ARBA" id="ARBA00004141"/>
    </source>
</evidence>
<evidence type="ECO:0000313" key="10">
    <source>
        <dbReference type="EMBL" id="KAK4209804.1"/>
    </source>
</evidence>
<dbReference type="AlphaFoldDB" id="A0AAN6XZV8"/>
<keyword evidence="11" id="KW-1185">Reference proteome</keyword>
<evidence type="ECO:0000256" key="2">
    <source>
        <dbReference type="ARBA" id="ARBA00022448"/>
    </source>
</evidence>
<evidence type="ECO:0000256" key="3">
    <source>
        <dbReference type="ARBA" id="ARBA00022692"/>
    </source>
</evidence>
<name>A0AAN6XZV8_9PEZI</name>